<evidence type="ECO:0000313" key="2">
    <source>
        <dbReference type="Proteomes" id="UP000220527"/>
    </source>
</evidence>
<dbReference type="AlphaFoldDB" id="A0A2A6RMD7"/>
<name>A0A2A6RMD7_9CHLR</name>
<accession>A0A2A6RMD7</accession>
<reference evidence="2" key="1">
    <citation type="submission" date="2017-08" db="EMBL/GenBank/DDBJ databases">
        <authorList>
            <person name="Grouzdev D.S."/>
            <person name="Gaisin V.A."/>
            <person name="Rysina M.S."/>
            <person name="Gorlenko V.M."/>
        </authorList>
    </citation>
    <scope>NUCLEOTIDE SEQUENCE [LARGE SCALE GENOMIC DNA]</scope>
    <source>
        <strain evidence="2">Kir15-3F</strain>
    </source>
</reference>
<dbReference type="RefSeq" id="WP_097643028.1">
    <property type="nucleotide sequence ID" value="NZ_NQWI01000015.1"/>
</dbReference>
<keyword evidence="2" id="KW-1185">Reference proteome</keyword>
<comment type="caution">
    <text evidence="1">The sequence shown here is derived from an EMBL/GenBank/DDBJ whole genome shotgun (WGS) entry which is preliminary data.</text>
</comment>
<dbReference type="EMBL" id="NQWI01000015">
    <property type="protein sequence ID" value="PDW04085.1"/>
    <property type="molecule type" value="Genomic_DNA"/>
</dbReference>
<dbReference type="OrthoDB" id="163537at2"/>
<sequence length="138" mass="14927">MAYAELAPTLGWALRLLRYYRVVPEAIQRRVATAPVRQSELAPATRRQTDAAPPPVAQRVLPVVGEGFTGKVVDGDEQVFVIQIPGFAESQAVAVLKRGPGVPNFRLGKDSAKVEVVAVRQAKSGKTILEVQRTVKKG</sequence>
<protein>
    <submittedName>
        <fullName evidence="1">Uncharacterized protein</fullName>
    </submittedName>
</protein>
<proteinExistence type="predicted"/>
<dbReference type="Proteomes" id="UP000220527">
    <property type="component" value="Unassembled WGS sequence"/>
</dbReference>
<organism evidence="1 2">
    <name type="scientific">Candidatus Viridilinea mediisalina</name>
    <dbReference type="NCBI Taxonomy" id="2024553"/>
    <lineage>
        <taxon>Bacteria</taxon>
        <taxon>Bacillati</taxon>
        <taxon>Chloroflexota</taxon>
        <taxon>Chloroflexia</taxon>
        <taxon>Chloroflexales</taxon>
        <taxon>Chloroflexineae</taxon>
        <taxon>Oscillochloridaceae</taxon>
        <taxon>Candidatus Viridilinea</taxon>
    </lineage>
</organism>
<gene>
    <name evidence="1" type="ORF">CJ255_05180</name>
</gene>
<evidence type="ECO:0000313" key="1">
    <source>
        <dbReference type="EMBL" id="PDW04085.1"/>
    </source>
</evidence>